<evidence type="ECO:0000256" key="21">
    <source>
        <dbReference type="ARBA" id="ARBA00049151"/>
    </source>
</evidence>
<comment type="catalytic activity">
    <reaction evidence="10">
        <text>prostaglandin E1 + NAD(+) = 15-oxoprostaglandin E1 + NADH + H(+)</text>
        <dbReference type="Rhea" id="RHEA:16477"/>
        <dbReference type="ChEBI" id="CHEBI:15378"/>
        <dbReference type="ChEBI" id="CHEBI:57397"/>
        <dbReference type="ChEBI" id="CHEBI:57401"/>
        <dbReference type="ChEBI" id="CHEBI:57540"/>
        <dbReference type="ChEBI" id="CHEBI:57945"/>
    </reaction>
    <physiologicalReaction direction="left-to-right" evidence="10">
        <dbReference type="Rhea" id="RHEA:16478"/>
    </physiologicalReaction>
</comment>
<sequence>MALEGKTAVVTGAAMGIGKAMTEILLQNGAKVALLDINETAGETLMESLKKTYGAKTLFMKCDVESEEQIKAAFQKTKETLGGIDILCNNAGILNEASWEKTVSINLTSVIRVAYIAVEHMSKLKGGQGGVIVNTASMAGISPFVTCPTYTATKFGVIGFTRAMGGASDQLGYGIRFNAICPGFVQTDLLAGIPDRLGQFSELGESTGVMMEKIGILTTSDVAESLLEIVKDETKNGEALLVLPNQRKIAHANRGPSNTRVTEKS</sequence>
<evidence type="ECO:0000256" key="3">
    <source>
        <dbReference type="ARBA" id="ARBA00023002"/>
    </source>
</evidence>
<dbReference type="Proteomes" id="UP000694548">
    <property type="component" value="Chromosome sgr11"/>
</dbReference>
<evidence type="ECO:0000256" key="16">
    <source>
        <dbReference type="ARBA" id="ARBA00048393"/>
    </source>
</evidence>
<comment type="catalytic activity">
    <reaction evidence="18">
        <text>prostaglandin A1 + NAD(+) = 15-oxo-prostaglandin A1 + NADH + H(+)</text>
        <dbReference type="Rhea" id="RHEA:41263"/>
        <dbReference type="ChEBI" id="CHEBI:15378"/>
        <dbReference type="ChEBI" id="CHEBI:57398"/>
        <dbReference type="ChEBI" id="CHEBI:57540"/>
        <dbReference type="ChEBI" id="CHEBI:57945"/>
        <dbReference type="ChEBI" id="CHEBI:85072"/>
    </reaction>
    <physiologicalReaction direction="left-to-right" evidence="18">
        <dbReference type="Rhea" id="RHEA:41264"/>
    </physiologicalReaction>
</comment>
<keyword evidence="2" id="KW-0276">Fatty acid metabolism</keyword>
<evidence type="ECO:0000256" key="12">
    <source>
        <dbReference type="ARBA" id="ARBA00048008"/>
    </source>
</evidence>
<evidence type="ECO:0000256" key="14">
    <source>
        <dbReference type="ARBA" id="ARBA00048144"/>
    </source>
</evidence>
<comment type="catalytic activity">
    <reaction evidence="21">
        <text>(15S)-hydroxy-(5Z,8Z,11Z,13E)-eicosatetraenoate + NAD(+) = 15-oxo-(5Z,8Z,11Z,13E)-eicosatetraenoate + NADH + H(+)</text>
        <dbReference type="Rhea" id="RHEA:23260"/>
        <dbReference type="ChEBI" id="CHEBI:15378"/>
        <dbReference type="ChEBI" id="CHEBI:57409"/>
        <dbReference type="ChEBI" id="CHEBI:57410"/>
        <dbReference type="ChEBI" id="CHEBI:57540"/>
        <dbReference type="ChEBI" id="CHEBI:57945"/>
        <dbReference type="EC" id="1.1.1.232"/>
    </reaction>
    <physiologicalReaction direction="left-to-right" evidence="21">
        <dbReference type="Rhea" id="RHEA:23261"/>
    </physiologicalReaction>
</comment>
<evidence type="ECO:0000313" key="24">
    <source>
        <dbReference type="Ensembl" id="ENSNFUP00015051782.1"/>
    </source>
</evidence>
<evidence type="ECO:0000256" key="4">
    <source>
        <dbReference type="ARBA" id="ARBA00038968"/>
    </source>
</evidence>
<comment type="catalytic activity">
    <reaction evidence="20">
        <text>resolvin D2 + NAD(+) = 16-oxoresolvin D2 + NADH + H(+)</text>
        <dbReference type="Rhea" id="RHEA:53588"/>
        <dbReference type="ChEBI" id="CHEBI:15378"/>
        <dbReference type="ChEBI" id="CHEBI:57540"/>
        <dbReference type="ChEBI" id="CHEBI:57945"/>
        <dbReference type="ChEBI" id="CHEBI:133367"/>
        <dbReference type="ChEBI" id="CHEBI:137498"/>
    </reaction>
    <physiologicalReaction direction="left-to-right" evidence="20">
        <dbReference type="Rhea" id="RHEA:53589"/>
    </physiologicalReaction>
</comment>
<gene>
    <name evidence="24" type="primary">LOC107386695</name>
</gene>
<comment type="similarity">
    <text evidence="1 23">Belongs to the short-chain dehydrogenases/reductases (SDR) family.</text>
</comment>
<evidence type="ECO:0000256" key="13">
    <source>
        <dbReference type="ARBA" id="ARBA00048140"/>
    </source>
</evidence>
<dbReference type="Ensembl" id="ENSNFUT00015053997.1">
    <property type="protein sequence ID" value="ENSNFUP00015051782.1"/>
    <property type="gene ID" value="ENSNFUG00015024214.1"/>
</dbReference>
<dbReference type="PRINTS" id="PR00081">
    <property type="entry name" value="GDHRDH"/>
</dbReference>
<dbReference type="InterPro" id="IPR020904">
    <property type="entry name" value="Sc_DH/Rdtase_CS"/>
</dbReference>
<reference evidence="24" key="1">
    <citation type="submission" date="2014-08" db="EMBL/GenBank/DDBJ databases">
        <authorList>
            <person name="Senf B."/>
            <person name="Petzold A."/>
            <person name="Downie B.R."/>
            <person name="Koch P."/>
            <person name="Platzer M."/>
        </authorList>
    </citation>
    <scope>NUCLEOTIDE SEQUENCE [LARGE SCALE GENOMIC DNA]</scope>
    <source>
        <strain evidence="24">GRZ</strain>
    </source>
</reference>
<keyword evidence="3" id="KW-0560">Oxidoreductase</keyword>
<dbReference type="PROSITE" id="PS00061">
    <property type="entry name" value="ADH_SHORT"/>
    <property type="match status" value="1"/>
</dbReference>
<dbReference type="Pfam" id="PF00106">
    <property type="entry name" value="adh_short"/>
    <property type="match status" value="1"/>
</dbReference>
<reference evidence="24" key="2">
    <citation type="submission" date="2025-08" db="UniProtKB">
        <authorList>
            <consortium name="Ensembl"/>
        </authorList>
    </citation>
    <scope>IDENTIFICATION</scope>
</reference>
<dbReference type="SUPFAM" id="SSF51735">
    <property type="entry name" value="NAD(P)-binding Rossmann-fold domains"/>
    <property type="match status" value="1"/>
</dbReference>
<dbReference type="PRINTS" id="PR00080">
    <property type="entry name" value="SDRFAMILY"/>
</dbReference>
<evidence type="ECO:0000256" key="2">
    <source>
        <dbReference type="ARBA" id="ARBA00022501"/>
    </source>
</evidence>
<organism evidence="24 25">
    <name type="scientific">Nothobranchius furzeri</name>
    <name type="common">Turquoise killifish</name>
    <dbReference type="NCBI Taxonomy" id="105023"/>
    <lineage>
        <taxon>Eukaryota</taxon>
        <taxon>Metazoa</taxon>
        <taxon>Chordata</taxon>
        <taxon>Craniata</taxon>
        <taxon>Vertebrata</taxon>
        <taxon>Euteleostomi</taxon>
        <taxon>Actinopterygii</taxon>
        <taxon>Neopterygii</taxon>
        <taxon>Teleostei</taxon>
        <taxon>Neoteleostei</taxon>
        <taxon>Acanthomorphata</taxon>
        <taxon>Ovalentaria</taxon>
        <taxon>Atherinomorphae</taxon>
        <taxon>Cyprinodontiformes</taxon>
        <taxon>Nothobranchiidae</taxon>
        <taxon>Nothobranchius</taxon>
    </lineage>
</organism>
<evidence type="ECO:0000256" key="6">
    <source>
        <dbReference type="ARBA" id="ARBA00040276"/>
    </source>
</evidence>
<comment type="catalytic activity">
    <reaction evidence="13">
        <text>15-oxo-(5S,6R)-dihydroxy-(7E,9E,11Z)-eicosatrienoate + NADH + H(+) = (5S,6R,15S)-trihydroxy-(7E,9E,11Z)-eicosatrienoate + NAD(+)</text>
        <dbReference type="Rhea" id="RHEA:41596"/>
        <dbReference type="ChEBI" id="CHEBI:15378"/>
        <dbReference type="ChEBI" id="CHEBI:57540"/>
        <dbReference type="ChEBI" id="CHEBI:57945"/>
        <dbReference type="ChEBI" id="CHEBI:78325"/>
        <dbReference type="ChEBI" id="CHEBI:78329"/>
    </reaction>
    <physiologicalReaction direction="left-to-right" evidence="13">
        <dbReference type="Rhea" id="RHEA:41597"/>
    </physiologicalReaction>
</comment>
<dbReference type="GO" id="GO:0006693">
    <property type="term" value="P:prostaglandin metabolic process"/>
    <property type="evidence" value="ECO:0007669"/>
    <property type="project" value="UniProtKB-KW"/>
</dbReference>
<dbReference type="GO" id="GO:0047034">
    <property type="term" value="F:15-hydroxyicosatetraenoate dehydrogenase activity"/>
    <property type="evidence" value="ECO:0007669"/>
    <property type="project" value="UniProtKB-EC"/>
</dbReference>
<keyword evidence="2" id="KW-0443">Lipid metabolism</keyword>
<comment type="catalytic activity">
    <reaction evidence="14">
        <text>(11R)-hydroxy-(5Z,8Z,12E,14Z)-eicosatetraenoate + NAD(+) = 11-oxo-(5Z,8Z,12E,14Z)-eicosatetraenoate + NADH + H(+)</text>
        <dbReference type="Rhea" id="RHEA:48640"/>
        <dbReference type="ChEBI" id="CHEBI:15378"/>
        <dbReference type="ChEBI" id="CHEBI:57540"/>
        <dbReference type="ChEBI" id="CHEBI:57945"/>
        <dbReference type="ChEBI" id="CHEBI:78836"/>
        <dbReference type="ChEBI" id="CHEBI:90697"/>
    </reaction>
    <physiologicalReaction direction="left-to-right" evidence="14">
        <dbReference type="Rhea" id="RHEA:48641"/>
    </physiologicalReaction>
</comment>
<evidence type="ECO:0000256" key="15">
    <source>
        <dbReference type="ARBA" id="ARBA00048170"/>
    </source>
</evidence>
<dbReference type="AlphaFoldDB" id="A0A8C6VZQ8"/>
<evidence type="ECO:0000256" key="8">
    <source>
        <dbReference type="ARBA" id="ARBA00042026"/>
    </source>
</evidence>
<evidence type="ECO:0000256" key="7">
    <source>
        <dbReference type="ARBA" id="ARBA00041812"/>
    </source>
</evidence>
<comment type="catalytic activity">
    <reaction evidence="19">
        <text>prostaglandin E2 + NAD(+) = 15-oxoprostaglandin E2 + NADH + H(+)</text>
        <dbReference type="Rhea" id="RHEA:11876"/>
        <dbReference type="ChEBI" id="CHEBI:15378"/>
        <dbReference type="ChEBI" id="CHEBI:57400"/>
        <dbReference type="ChEBI" id="CHEBI:57540"/>
        <dbReference type="ChEBI" id="CHEBI:57945"/>
        <dbReference type="ChEBI" id="CHEBI:606564"/>
        <dbReference type="EC" id="1.1.1.141"/>
    </reaction>
    <physiologicalReaction direction="left-to-right" evidence="19">
        <dbReference type="Rhea" id="RHEA:11877"/>
    </physiologicalReaction>
</comment>
<dbReference type="FunFam" id="3.40.50.720:FF:000149">
    <property type="entry name" value="15-hydroxyprostaglandin dehydrogenase [NAD(+)]"/>
    <property type="match status" value="1"/>
</dbReference>
<dbReference type="PANTHER" id="PTHR44229">
    <property type="entry name" value="15-HYDROXYPROSTAGLANDIN DEHYDROGENASE [NAD(+)]"/>
    <property type="match status" value="1"/>
</dbReference>
<dbReference type="GeneTree" id="ENSGT00940000154593"/>
<comment type="catalytic activity">
    <reaction evidence="15">
        <text>resolvin D1 + NAD(+) = 17-oxoresolvin D1 + NADH + H(+)</text>
        <dbReference type="Rhea" id="RHEA:50128"/>
        <dbReference type="ChEBI" id="CHEBI:15378"/>
        <dbReference type="ChEBI" id="CHEBI:57540"/>
        <dbReference type="ChEBI" id="CHEBI:57945"/>
        <dbReference type="ChEBI" id="CHEBI:132079"/>
        <dbReference type="ChEBI" id="CHEBI:132081"/>
    </reaction>
    <physiologicalReaction direction="left-to-right" evidence="15">
        <dbReference type="Rhea" id="RHEA:50129"/>
    </physiologicalReaction>
</comment>
<keyword evidence="2" id="KW-0644">Prostaglandin metabolism</keyword>
<protein>
    <recommendedName>
        <fullName evidence="6">15-hydroxyprostaglandin dehydrogenase [NAD(+)]</fullName>
        <ecNumber evidence="4">1.1.1.141</ecNumber>
        <ecNumber evidence="5">1.1.1.232</ecNumber>
    </recommendedName>
    <alternativeName>
        <fullName evidence="8">Eicosanoid/docosanoid dehydrogenase [NAD(+)]</fullName>
    </alternativeName>
    <alternativeName>
        <fullName evidence="7">Prostaglandin dehydrogenase 1</fullName>
    </alternativeName>
</protein>
<evidence type="ECO:0000256" key="20">
    <source>
        <dbReference type="ARBA" id="ARBA00048921"/>
    </source>
</evidence>
<comment type="catalytic activity">
    <reaction evidence="11">
        <text>resolvin D1 + NAD(+) = 8-oxoresolvin D1 + NADH + H(+)</text>
        <dbReference type="Rhea" id="RHEA:50124"/>
        <dbReference type="ChEBI" id="CHEBI:15378"/>
        <dbReference type="ChEBI" id="CHEBI:57540"/>
        <dbReference type="ChEBI" id="CHEBI:57945"/>
        <dbReference type="ChEBI" id="CHEBI:132079"/>
        <dbReference type="ChEBI" id="CHEBI:132080"/>
    </reaction>
    <physiologicalReaction direction="left-to-right" evidence="11">
        <dbReference type="Rhea" id="RHEA:50125"/>
    </physiologicalReaction>
</comment>
<comment type="catalytic activity">
    <reaction evidence="17">
        <text>lipoxin A4 + NAD(+) = 15-oxo-(5S,6R)-dihydroxy-(7E,9E,11Z,13E)-eicosatetraenoate + NADH + H(+)</text>
        <dbReference type="Rhea" id="RHEA:41572"/>
        <dbReference type="ChEBI" id="CHEBI:15378"/>
        <dbReference type="ChEBI" id="CHEBI:57540"/>
        <dbReference type="ChEBI" id="CHEBI:57945"/>
        <dbReference type="ChEBI" id="CHEBI:67026"/>
        <dbReference type="ChEBI" id="CHEBI:78311"/>
    </reaction>
    <physiologicalReaction direction="left-to-right" evidence="17">
        <dbReference type="Rhea" id="RHEA:41573"/>
    </physiologicalReaction>
</comment>
<comment type="function">
    <text evidence="9">Catalyzes the NAD-dependent dehydrogenation (oxidation) of a broad array of hydroxylated polyunsaturated fatty acids (mainly eicosanoids and docosanoids, including prostaglandins, lipoxins and resolvins), yielding their corresponding keto (oxo) metabolites. Decreases the levels of the pro-proliferative prostaglandins such as prostaglandin E2 (whose activity is increased in cancer because of an increase in the expression of cyclooxygenase 2) and generates oxo-fatty acid products that can profoundly influence cell function by abrogating pro-inflammatory cytokine expression. Converts resolvins E1, D1 and D2 to their oxo products, which represents a mode of resolvin inactivation. Resolvin E1 plays important roles during the resolution phase of acute inflammation, while resolvins D1 and D2 have a unique role in obesity-induced adipose inflammation.</text>
</comment>
<evidence type="ECO:0000256" key="5">
    <source>
        <dbReference type="ARBA" id="ARBA00039060"/>
    </source>
</evidence>
<evidence type="ECO:0000256" key="18">
    <source>
        <dbReference type="ARBA" id="ARBA00048611"/>
    </source>
</evidence>
<dbReference type="EC" id="1.1.1.141" evidence="4"/>
<evidence type="ECO:0000256" key="17">
    <source>
        <dbReference type="ARBA" id="ARBA00048535"/>
    </source>
</evidence>
<evidence type="ECO:0000256" key="1">
    <source>
        <dbReference type="ARBA" id="ARBA00006484"/>
    </source>
</evidence>
<proteinExistence type="inferred from homology"/>
<evidence type="ECO:0000256" key="23">
    <source>
        <dbReference type="RuleBase" id="RU000363"/>
    </source>
</evidence>
<dbReference type="CDD" id="cd05323">
    <property type="entry name" value="ADH_SDR_c_like"/>
    <property type="match status" value="1"/>
</dbReference>
<evidence type="ECO:0000256" key="10">
    <source>
        <dbReference type="ARBA" id="ARBA00047325"/>
    </source>
</evidence>
<evidence type="ECO:0000256" key="22">
    <source>
        <dbReference type="ARBA" id="ARBA00049188"/>
    </source>
</evidence>
<dbReference type="GO" id="GO:0005737">
    <property type="term" value="C:cytoplasm"/>
    <property type="evidence" value="ECO:0007669"/>
    <property type="project" value="TreeGrafter"/>
</dbReference>
<name>A0A8C6VZQ8_NOTFU</name>
<evidence type="ECO:0000256" key="9">
    <source>
        <dbReference type="ARBA" id="ARBA00045705"/>
    </source>
</evidence>
<evidence type="ECO:0000256" key="11">
    <source>
        <dbReference type="ARBA" id="ARBA00047672"/>
    </source>
</evidence>
<keyword evidence="25" id="KW-1185">Reference proteome</keyword>
<comment type="catalytic activity">
    <reaction evidence="12">
        <text>14-hydroxy-(4Z,7Z,10Z,12E,16Z,19Z)-docosahexaenoate + NAD(+) = 14-oxo-(4Z,7Z,10Z,12E,16Z,19Z)-docosahexaenoate + NADH + H(+)</text>
        <dbReference type="Rhea" id="RHEA:48952"/>
        <dbReference type="ChEBI" id="CHEBI:15378"/>
        <dbReference type="ChEBI" id="CHEBI:57540"/>
        <dbReference type="ChEBI" id="CHEBI:57945"/>
        <dbReference type="ChEBI" id="CHEBI:90866"/>
        <dbReference type="ChEBI" id="CHEBI:90867"/>
    </reaction>
    <physiologicalReaction direction="left-to-right" evidence="12">
        <dbReference type="Rhea" id="RHEA:48953"/>
    </physiologicalReaction>
</comment>
<comment type="catalytic activity">
    <reaction evidence="16">
        <text>resolvin D2 + NAD(+) = 7-oxoresolvin D2 + NADH + H(+)</text>
        <dbReference type="Rhea" id="RHEA:53584"/>
        <dbReference type="ChEBI" id="CHEBI:15378"/>
        <dbReference type="ChEBI" id="CHEBI:57540"/>
        <dbReference type="ChEBI" id="CHEBI:57945"/>
        <dbReference type="ChEBI" id="CHEBI:133367"/>
        <dbReference type="ChEBI" id="CHEBI:137497"/>
    </reaction>
    <physiologicalReaction direction="left-to-right" evidence="16">
        <dbReference type="Rhea" id="RHEA:53585"/>
    </physiologicalReaction>
</comment>
<comment type="catalytic activity">
    <reaction evidence="22">
        <text>resolvin E1 + NAD(+) = 18-oxo-resolvin E1 + NADH + H(+)</text>
        <dbReference type="Rhea" id="RHEA:49244"/>
        <dbReference type="ChEBI" id="CHEBI:15378"/>
        <dbReference type="ChEBI" id="CHEBI:57540"/>
        <dbReference type="ChEBI" id="CHEBI:57945"/>
        <dbReference type="ChEBI" id="CHEBI:91000"/>
        <dbReference type="ChEBI" id="CHEBI:91001"/>
    </reaction>
    <physiologicalReaction direction="left-to-right" evidence="22">
        <dbReference type="Rhea" id="RHEA:49245"/>
    </physiologicalReaction>
</comment>
<reference evidence="24" key="3">
    <citation type="submission" date="2025-09" db="UniProtKB">
        <authorList>
            <consortium name="Ensembl"/>
        </authorList>
    </citation>
    <scope>IDENTIFICATION</scope>
</reference>
<dbReference type="EC" id="1.1.1.232" evidence="5"/>
<dbReference type="Gene3D" id="3.40.50.720">
    <property type="entry name" value="NAD(P)-binding Rossmann-like Domain"/>
    <property type="match status" value="1"/>
</dbReference>
<dbReference type="PANTHER" id="PTHR44229:SF5">
    <property type="entry name" value="15-HYDROXYPROSTAGLANDIN DEHYDROGENASE [NAD(+)]"/>
    <property type="match status" value="1"/>
</dbReference>
<evidence type="ECO:0000313" key="25">
    <source>
        <dbReference type="Proteomes" id="UP000694548"/>
    </source>
</evidence>
<evidence type="ECO:0000256" key="19">
    <source>
        <dbReference type="ARBA" id="ARBA00048739"/>
    </source>
</evidence>
<dbReference type="InterPro" id="IPR036291">
    <property type="entry name" value="NAD(P)-bd_dom_sf"/>
</dbReference>
<accession>A0A8C6VZQ8</accession>
<dbReference type="GO" id="GO:0016404">
    <property type="term" value="F:15-hydroxyprostaglandin dehydrogenase (NAD+) activity"/>
    <property type="evidence" value="ECO:0007669"/>
    <property type="project" value="UniProtKB-EC"/>
</dbReference>
<dbReference type="InterPro" id="IPR002347">
    <property type="entry name" value="SDR_fam"/>
</dbReference>